<name>A0ACA9SAJ8_9GLOM</name>
<comment type="caution">
    <text evidence="1">The sequence shown here is derived from an EMBL/GenBank/DDBJ whole genome shotgun (WGS) entry which is preliminary data.</text>
</comment>
<evidence type="ECO:0000313" key="1">
    <source>
        <dbReference type="EMBL" id="CAG8833599.1"/>
    </source>
</evidence>
<protein>
    <submittedName>
        <fullName evidence="1">31374_t:CDS:1</fullName>
    </submittedName>
</protein>
<gene>
    <name evidence="1" type="ORF">RPERSI_LOCUS28884</name>
</gene>
<evidence type="ECO:0000313" key="2">
    <source>
        <dbReference type="Proteomes" id="UP000789920"/>
    </source>
</evidence>
<organism evidence="1 2">
    <name type="scientific">Racocetra persica</name>
    <dbReference type="NCBI Taxonomy" id="160502"/>
    <lineage>
        <taxon>Eukaryota</taxon>
        <taxon>Fungi</taxon>
        <taxon>Fungi incertae sedis</taxon>
        <taxon>Mucoromycota</taxon>
        <taxon>Glomeromycotina</taxon>
        <taxon>Glomeromycetes</taxon>
        <taxon>Diversisporales</taxon>
        <taxon>Gigasporaceae</taxon>
        <taxon>Racocetra</taxon>
    </lineage>
</organism>
<sequence>VLFLPPKPYGIVFTTNKYTGRNTTTKKDDIELINESLLNKNES</sequence>
<dbReference type="Proteomes" id="UP000789920">
    <property type="component" value="Unassembled WGS sequence"/>
</dbReference>
<dbReference type="EMBL" id="CAJVQC010106983">
    <property type="protein sequence ID" value="CAG8833599.1"/>
    <property type="molecule type" value="Genomic_DNA"/>
</dbReference>
<accession>A0ACA9SAJ8</accession>
<keyword evidence="2" id="KW-1185">Reference proteome</keyword>
<feature type="non-terminal residue" evidence="1">
    <location>
        <position position="1"/>
    </location>
</feature>
<proteinExistence type="predicted"/>
<reference evidence="1" key="1">
    <citation type="submission" date="2021-06" db="EMBL/GenBank/DDBJ databases">
        <authorList>
            <person name="Kallberg Y."/>
            <person name="Tangrot J."/>
            <person name="Rosling A."/>
        </authorList>
    </citation>
    <scope>NUCLEOTIDE SEQUENCE</scope>
    <source>
        <strain evidence="1">MA461A</strain>
    </source>
</reference>